<dbReference type="RefSeq" id="XP_046057744.1">
    <property type="nucleotide sequence ID" value="XM_046208612.1"/>
</dbReference>
<evidence type="ECO:0000256" key="1">
    <source>
        <dbReference type="ARBA" id="ARBA00004141"/>
    </source>
</evidence>
<dbReference type="InterPro" id="IPR036259">
    <property type="entry name" value="MFS_trans_sf"/>
</dbReference>
<evidence type="ECO:0000256" key="2">
    <source>
        <dbReference type="ARBA" id="ARBA00022692"/>
    </source>
</evidence>
<feature type="transmembrane region" description="Helical" evidence="6">
    <location>
        <begin position="78"/>
        <end position="96"/>
    </location>
</feature>
<feature type="transmembrane region" description="Helical" evidence="6">
    <location>
        <begin position="403"/>
        <end position="426"/>
    </location>
</feature>
<comment type="subcellular location">
    <subcellularLocation>
        <location evidence="1">Membrane</location>
        <topology evidence="1">Multi-pass membrane protein</topology>
    </subcellularLocation>
</comment>
<feature type="transmembrane region" description="Helical" evidence="6">
    <location>
        <begin position="480"/>
        <end position="502"/>
    </location>
</feature>
<accession>A0A9P8SYT9</accession>
<dbReference type="PANTHER" id="PTHR42718:SF23">
    <property type="entry name" value="MAJOR FACILITATOR SUPERFAMILY (MFS) PROFILE DOMAIN-CONTAINING PROTEIN"/>
    <property type="match status" value="1"/>
</dbReference>
<name>A0A9P8SYT9_9ASCO</name>
<feature type="transmembrane region" description="Helical" evidence="6">
    <location>
        <begin position="197"/>
        <end position="217"/>
    </location>
</feature>
<dbReference type="InterPro" id="IPR011701">
    <property type="entry name" value="MFS"/>
</dbReference>
<keyword evidence="3 6" id="KW-1133">Transmembrane helix</keyword>
<feature type="transmembrane region" description="Helical" evidence="6">
    <location>
        <begin position="132"/>
        <end position="154"/>
    </location>
</feature>
<reference evidence="8" key="2">
    <citation type="submission" date="2021-01" db="EMBL/GenBank/DDBJ databases">
        <authorList>
            <person name="Schikora-Tamarit M.A."/>
        </authorList>
    </citation>
    <scope>NUCLEOTIDE SEQUENCE</scope>
    <source>
        <strain evidence="8">CBS6075</strain>
    </source>
</reference>
<dbReference type="PROSITE" id="PS50850">
    <property type="entry name" value="MFS"/>
    <property type="match status" value="1"/>
</dbReference>
<dbReference type="Gene3D" id="1.20.1720.10">
    <property type="entry name" value="Multidrug resistance protein D"/>
    <property type="match status" value="1"/>
</dbReference>
<dbReference type="GeneID" id="70239202"/>
<dbReference type="Gene3D" id="1.20.1250.20">
    <property type="entry name" value="MFS general substrate transporter like domains"/>
    <property type="match status" value="1"/>
</dbReference>
<dbReference type="InterPro" id="IPR020846">
    <property type="entry name" value="MFS_dom"/>
</dbReference>
<feature type="domain" description="Major facilitator superfamily (MFS) profile" evidence="7">
    <location>
        <begin position="42"/>
        <end position="507"/>
    </location>
</feature>
<organism evidence="8 9">
    <name type="scientific">Ogataea philodendri</name>
    <dbReference type="NCBI Taxonomy" id="1378263"/>
    <lineage>
        <taxon>Eukaryota</taxon>
        <taxon>Fungi</taxon>
        <taxon>Dikarya</taxon>
        <taxon>Ascomycota</taxon>
        <taxon>Saccharomycotina</taxon>
        <taxon>Pichiomycetes</taxon>
        <taxon>Pichiales</taxon>
        <taxon>Pichiaceae</taxon>
        <taxon>Ogataea</taxon>
    </lineage>
</organism>
<evidence type="ECO:0000313" key="9">
    <source>
        <dbReference type="Proteomes" id="UP000769157"/>
    </source>
</evidence>
<dbReference type="GO" id="GO:0016020">
    <property type="term" value="C:membrane"/>
    <property type="evidence" value="ECO:0007669"/>
    <property type="project" value="UniProtKB-SubCell"/>
</dbReference>
<feature type="transmembrane region" description="Helical" evidence="6">
    <location>
        <begin position="306"/>
        <end position="327"/>
    </location>
</feature>
<evidence type="ECO:0000259" key="7">
    <source>
        <dbReference type="PROSITE" id="PS50850"/>
    </source>
</evidence>
<evidence type="ECO:0000256" key="6">
    <source>
        <dbReference type="SAM" id="Phobius"/>
    </source>
</evidence>
<keyword evidence="2 6" id="KW-0812">Transmembrane</keyword>
<dbReference type="EMBL" id="JAEUBE010000511">
    <property type="protein sequence ID" value="KAH3660033.1"/>
    <property type="molecule type" value="Genomic_DNA"/>
</dbReference>
<evidence type="ECO:0000256" key="5">
    <source>
        <dbReference type="SAM" id="MobiDB-lite"/>
    </source>
</evidence>
<dbReference type="OrthoDB" id="2130629at2759"/>
<dbReference type="Proteomes" id="UP000769157">
    <property type="component" value="Unassembled WGS sequence"/>
</dbReference>
<feature type="transmembrane region" description="Helical" evidence="6">
    <location>
        <begin position="108"/>
        <end position="126"/>
    </location>
</feature>
<feature type="transmembrane region" description="Helical" evidence="6">
    <location>
        <begin position="166"/>
        <end position="191"/>
    </location>
</feature>
<keyword evidence="9" id="KW-1185">Reference proteome</keyword>
<reference evidence="8" key="1">
    <citation type="journal article" date="2021" name="Open Biol.">
        <title>Shared evolutionary footprints suggest mitochondrial oxidative damage underlies multiple complex I losses in fungi.</title>
        <authorList>
            <person name="Schikora-Tamarit M.A."/>
            <person name="Marcet-Houben M."/>
            <person name="Nosek J."/>
            <person name="Gabaldon T."/>
        </authorList>
    </citation>
    <scope>NUCLEOTIDE SEQUENCE</scope>
    <source>
        <strain evidence="8">CBS6075</strain>
    </source>
</reference>
<feature type="transmembrane region" description="Helical" evidence="6">
    <location>
        <begin position="339"/>
        <end position="365"/>
    </location>
</feature>
<sequence length="522" mass="56576">MNTKEDDPSLHDDRESAAVEVREKDVNSRPEAFKTTFQEVLCVIVTCLGTATSSIPEGSFQVSLNDLASDFSVDGGQLVWSVSSIALASGSFVLIGGKLADCLGKRHMMVVCFAGFSIASLIAGFMKSYVGLVILRAIEGLFFAPLIPAGASLLGSIYPESRRRNIAFAVYSSGGAIGYIVGLFTGGISVLAFSWKAVQFFTAIFFGVVTIVAFFVIPKDPPLDKVQIRKVLKELDYLGSFLILASFALICFALTQVDATERKWQTPYIYSLLIVGVLLLIVFILVEIYLAKDPIIPMELWKKKDFGLAMLVASLTWVTFIGILGYYPMIYFQYVRRWSAFHTALAALPMGIMGALTNVFVGVTFHLISGKVLLIGGNVCLVGATVVWATLDYHRSYWLGPFWGYILCVIACDITYNVCTMVTVTAVERKNQGAAAGVFNTILQLVAVVGLSLGSVLVSAKDPYYGTPEQNEHPKELFHGLINVFYLGIGFSGLALASSFFVHVGTSGNAEAENTIENLASG</sequence>
<gene>
    <name evidence="8" type="ORF">OGAPHI_007238</name>
</gene>
<feature type="transmembrane region" description="Helical" evidence="6">
    <location>
        <begin position="372"/>
        <end position="391"/>
    </location>
</feature>
<dbReference type="AlphaFoldDB" id="A0A9P8SYT9"/>
<feature type="region of interest" description="Disordered" evidence="5">
    <location>
        <begin position="1"/>
        <end position="21"/>
    </location>
</feature>
<evidence type="ECO:0000256" key="4">
    <source>
        <dbReference type="ARBA" id="ARBA00023136"/>
    </source>
</evidence>
<dbReference type="Pfam" id="PF07690">
    <property type="entry name" value="MFS_1"/>
    <property type="match status" value="1"/>
</dbReference>
<dbReference type="PANTHER" id="PTHR42718">
    <property type="entry name" value="MAJOR FACILITATOR SUPERFAMILY MULTIDRUG TRANSPORTER MFSC"/>
    <property type="match status" value="1"/>
</dbReference>
<dbReference type="SUPFAM" id="SSF103473">
    <property type="entry name" value="MFS general substrate transporter"/>
    <property type="match status" value="1"/>
</dbReference>
<feature type="transmembrane region" description="Helical" evidence="6">
    <location>
        <begin position="267"/>
        <end position="286"/>
    </location>
</feature>
<feature type="transmembrane region" description="Helical" evidence="6">
    <location>
        <begin position="237"/>
        <end position="255"/>
    </location>
</feature>
<evidence type="ECO:0000256" key="3">
    <source>
        <dbReference type="ARBA" id="ARBA00022989"/>
    </source>
</evidence>
<protein>
    <recommendedName>
        <fullName evidence="7">Major facilitator superfamily (MFS) profile domain-containing protein</fullName>
    </recommendedName>
</protein>
<feature type="transmembrane region" description="Helical" evidence="6">
    <location>
        <begin position="438"/>
        <end position="460"/>
    </location>
</feature>
<dbReference type="GO" id="GO:0022857">
    <property type="term" value="F:transmembrane transporter activity"/>
    <property type="evidence" value="ECO:0007669"/>
    <property type="project" value="InterPro"/>
</dbReference>
<proteinExistence type="predicted"/>
<keyword evidence="4 6" id="KW-0472">Membrane</keyword>
<evidence type="ECO:0000313" key="8">
    <source>
        <dbReference type="EMBL" id="KAH3660033.1"/>
    </source>
</evidence>
<comment type="caution">
    <text evidence="8">The sequence shown here is derived from an EMBL/GenBank/DDBJ whole genome shotgun (WGS) entry which is preliminary data.</text>
</comment>